<feature type="compositionally biased region" description="Gly residues" evidence="3">
    <location>
        <begin position="1"/>
        <end position="12"/>
    </location>
</feature>
<dbReference type="OMA" id="YMVKPCS"/>
<reference evidence="4" key="1">
    <citation type="submission" date="2021-08" db="EMBL/GenBank/DDBJ databases">
        <title>WGS assembly of Ceratopteris richardii.</title>
        <authorList>
            <person name="Marchant D.B."/>
            <person name="Chen G."/>
            <person name="Jenkins J."/>
            <person name="Shu S."/>
            <person name="Leebens-Mack J."/>
            <person name="Grimwood J."/>
            <person name="Schmutz J."/>
            <person name="Soltis P."/>
            <person name="Soltis D."/>
            <person name="Chen Z.-H."/>
        </authorList>
    </citation>
    <scope>NUCLEOTIDE SEQUENCE</scope>
    <source>
        <strain evidence="4">Whitten #5841</strain>
        <tissue evidence="4">Leaf</tissue>
    </source>
</reference>
<evidence type="ECO:0000313" key="4">
    <source>
        <dbReference type="EMBL" id="KAH7294084.1"/>
    </source>
</evidence>
<name>A0A8T2RE60_CERRI</name>
<dbReference type="PANTHER" id="PTHR35137:SF1">
    <property type="entry name" value="CHROMOPHORE LYASE CRL, CHLOROPLASTIC"/>
    <property type="match status" value="1"/>
</dbReference>
<dbReference type="InterPro" id="IPR010404">
    <property type="entry name" value="CpcT/CpeT"/>
</dbReference>
<dbReference type="GO" id="GO:0016829">
    <property type="term" value="F:lyase activity"/>
    <property type="evidence" value="ECO:0007669"/>
    <property type="project" value="UniProtKB-KW"/>
</dbReference>
<dbReference type="EMBL" id="CM035433">
    <property type="protein sequence ID" value="KAH7294084.1"/>
    <property type="molecule type" value="Genomic_DNA"/>
</dbReference>
<keyword evidence="2" id="KW-0456">Lyase</keyword>
<dbReference type="Gene3D" id="2.40.128.590">
    <property type="entry name" value="CpcT/CpeT domain"/>
    <property type="match status" value="1"/>
</dbReference>
<feature type="compositionally biased region" description="Low complexity" evidence="3">
    <location>
        <begin position="13"/>
        <end position="25"/>
    </location>
</feature>
<gene>
    <name evidence="4" type="ORF">KP509_28G055600</name>
</gene>
<sequence>MAETTNGGGNQGRSGSNVNGGNHNNGGRIVRSLVVKSLCALGAAFLLRKLTKTTTRWDHSRAVAEALSGEKYSTEQAARDPMTFFNLRMLTCPATVLADGSRVLYFEQGFGRNPEKPYRQRFFKVKPCPNEMKCDVEVGSYAVRDVEEYRNFCDRPKNQRPQPEEVIGDMAEHLTSVYLTRCRRGQRCLYEGSTPTSGFPNEWNGASYCTSDLSILRNGEVHLWDRGYDEEGNQVWGVKEGPYEFKPSSSISFNTYHSSELLDYGDKRFEEASD</sequence>
<proteinExistence type="inferred from homology"/>
<dbReference type="Pfam" id="PF06206">
    <property type="entry name" value="CpeT"/>
    <property type="match status" value="1"/>
</dbReference>
<dbReference type="AlphaFoldDB" id="A0A8T2RE60"/>
<organism evidence="4 5">
    <name type="scientific">Ceratopteris richardii</name>
    <name type="common">Triangle waterfern</name>
    <dbReference type="NCBI Taxonomy" id="49495"/>
    <lineage>
        <taxon>Eukaryota</taxon>
        <taxon>Viridiplantae</taxon>
        <taxon>Streptophyta</taxon>
        <taxon>Embryophyta</taxon>
        <taxon>Tracheophyta</taxon>
        <taxon>Polypodiopsida</taxon>
        <taxon>Polypodiidae</taxon>
        <taxon>Polypodiales</taxon>
        <taxon>Pteridineae</taxon>
        <taxon>Pteridaceae</taxon>
        <taxon>Parkerioideae</taxon>
        <taxon>Ceratopteris</taxon>
    </lineage>
</organism>
<protein>
    <recommendedName>
        <fullName evidence="6">Chromophore lyase CRL, chloroplastic</fullName>
    </recommendedName>
</protein>
<evidence type="ECO:0000313" key="5">
    <source>
        <dbReference type="Proteomes" id="UP000825935"/>
    </source>
</evidence>
<evidence type="ECO:0000256" key="2">
    <source>
        <dbReference type="ARBA" id="ARBA00023239"/>
    </source>
</evidence>
<accession>A0A8T2RE60</accession>
<dbReference type="CDD" id="cd16338">
    <property type="entry name" value="CpcT"/>
    <property type="match status" value="1"/>
</dbReference>
<comment type="similarity">
    <text evidence="1">Belongs to the CpcT/CpeT biliprotein lyase family.</text>
</comment>
<evidence type="ECO:0000256" key="1">
    <source>
        <dbReference type="ARBA" id="ARBA00008206"/>
    </source>
</evidence>
<dbReference type="Proteomes" id="UP000825935">
    <property type="component" value="Chromosome 28"/>
</dbReference>
<evidence type="ECO:0008006" key="6">
    <source>
        <dbReference type="Google" id="ProtNLM"/>
    </source>
</evidence>
<dbReference type="OrthoDB" id="1891035at2759"/>
<keyword evidence="5" id="KW-1185">Reference proteome</keyword>
<comment type="caution">
    <text evidence="4">The sequence shown here is derived from an EMBL/GenBank/DDBJ whole genome shotgun (WGS) entry which is preliminary data.</text>
</comment>
<dbReference type="InterPro" id="IPR038672">
    <property type="entry name" value="CpcT/CpeT_sf"/>
</dbReference>
<evidence type="ECO:0000256" key="3">
    <source>
        <dbReference type="SAM" id="MobiDB-lite"/>
    </source>
</evidence>
<feature type="region of interest" description="Disordered" evidence="3">
    <location>
        <begin position="1"/>
        <end position="25"/>
    </location>
</feature>
<dbReference type="PANTHER" id="PTHR35137">
    <property type="entry name" value="CHROMOPHORE LYASE CRL, CHLOROPLASTIC"/>
    <property type="match status" value="1"/>
</dbReference>